<organism evidence="1 2">
    <name type="scientific">Gymnopilus junonius</name>
    <name type="common">Spectacular rustgill mushroom</name>
    <name type="synonym">Gymnopilus spectabilis subsp. junonius</name>
    <dbReference type="NCBI Taxonomy" id="109634"/>
    <lineage>
        <taxon>Eukaryota</taxon>
        <taxon>Fungi</taxon>
        <taxon>Dikarya</taxon>
        <taxon>Basidiomycota</taxon>
        <taxon>Agaricomycotina</taxon>
        <taxon>Agaricomycetes</taxon>
        <taxon>Agaricomycetidae</taxon>
        <taxon>Agaricales</taxon>
        <taxon>Agaricineae</taxon>
        <taxon>Hymenogastraceae</taxon>
        <taxon>Gymnopilus</taxon>
    </lineage>
</organism>
<evidence type="ECO:0000313" key="2">
    <source>
        <dbReference type="Proteomes" id="UP000724874"/>
    </source>
</evidence>
<dbReference type="AlphaFoldDB" id="A0A9P5NTM3"/>
<proteinExistence type="predicted"/>
<dbReference type="Proteomes" id="UP000724874">
    <property type="component" value="Unassembled WGS sequence"/>
</dbReference>
<gene>
    <name evidence="1" type="ORF">CPB84DRAFT_1766129</name>
</gene>
<evidence type="ECO:0000313" key="1">
    <source>
        <dbReference type="EMBL" id="KAF8908848.1"/>
    </source>
</evidence>
<reference evidence="1" key="1">
    <citation type="submission" date="2020-11" db="EMBL/GenBank/DDBJ databases">
        <authorList>
            <consortium name="DOE Joint Genome Institute"/>
            <person name="Ahrendt S."/>
            <person name="Riley R."/>
            <person name="Andreopoulos W."/>
            <person name="LaButti K."/>
            <person name="Pangilinan J."/>
            <person name="Ruiz-duenas F.J."/>
            <person name="Barrasa J.M."/>
            <person name="Sanchez-Garcia M."/>
            <person name="Camarero S."/>
            <person name="Miyauchi S."/>
            <person name="Serrano A."/>
            <person name="Linde D."/>
            <person name="Babiker R."/>
            <person name="Drula E."/>
            <person name="Ayuso-Fernandez I."/>
            <person name="Pacheco R."/>
            <person name="Padilla G."/>
            <person name="Ferreira P."/>
            <person name="Barriuso J."/>
            <person name="Kellner H."/>
            <person name="Castanera R."/>
            <person name="Alfaro M."/>
            <person name="Ramirez L."/>
            <person name="Pisabarro A.G."/>
            <person name="Kuo A."/>
            <person name="Tritt A."/>
            <person name="Lipzen A."/>
            <person name="He G."/>
            <person name="Yan M."/>
            <person name="Ng V."/>
            <person name="Cullen D."/>
            <person name="Martin F."/>
            <person name="Rosso M.-N."/>
            <person name="Henrissat B."/>
            <person name="Hibbett D."/>
            <person name="Martinez A.T."/>
            <person name="Grigoriev I.V."/>
        </authorList>
    </citation>
    <scope>NUCLEOTIDE SEQUENCE</scope>
    <source>
        <strain evidence="1">AH 44721</strain>
    </source>
</reference>
<keyword evidence="2" id="KW-1185">Reference proteome</keyword>
<dbReference type="EMBL" id="JADNYJ010000010">
    <property type="protein sequence ID" value="KAF8908848.1"/>
    <property type="molecule type" value="Genomic_DNA"/>
</dbReference>
<protein>
    <submittedName>
        <fullName evidence="1">Uncharacterized protein</fullName>
    </submittedName>
</protein>
<comment type="caution">
    <text evidence="1">The sequence shown here is derived from an EMBL/GenBank/DDBJ whole genome shotgun (WGS) entry which is preliminary data.</text>
</comment>
<sequence length="154" mass="15828">MTGCSTVAKVEADMLRWIYAFFGWVYAVDSSESESAGAVGLVLGTVWCSIEDVGAQGGKSMEGNGAGGGFSGWTVVRASRCSTSLLPDGLGGKLGSRELSRELSGTMLSAIVWSEGGSVNPAALRGLSLGAMAGNSRGDKVDRVCVTTAIRLKQ</sequence>
<name>A0A9P5NTM3_GYMJU</name>
<accession>A0A9P5NTM3</accession>